<dbReference type="RefSeq" id="WP_380619625.1">
    <property type="nucleotide sequence ID" value="NZ_JBHSDK010000012.1"/>
</dbReference>
<organism evidence="1 2">
    <name type="scientific">Salininema proteolyticum</name>
    <dbReference type="NCBI Taxonomy" id="1607685"/>
    <lineage>
        <taxon>Bacteria</taxon>
        <taxon>Bacillati</taxon>
        <taxon>Actinomycetota</taxon>
        <taxon>Actinomycetes</taxon>
        <taxon>Glycomycetales</taxon>
        <taxon>Glycomycetaceae</taxon>
        <taxon>Salininema</taxon>
    </lineage>
</organism>
<keyword evidence="2" id="KW-1185">Reference proteome</keyword>
<sequence>MNDREDERPQTGLRTKEQAAAWLQVPESWVTQKVSARAIPFTRVGKHVRFSVDHLEAIAANGEEAPPEYGMQLAKLRREKQLTGEK</sequence>
<dbReference type="NCBIfam" id="TIGR01764">
    <property type="entry name" value="excise"/>
    <property type="match status" value="1"/>
</dbReference>
<dbReference type="Proteomes" id="UP001595823">
    <property type="component" value="Unassembled WGS sequence"/>
</dbReference>
<evidence type="ECO:0000313" key="2">
    <source>
        <dbReference type="Proteomes" id="UP001595823"/>
    </source>
</evidence>
<protein>
    <submittedName>
        <fullName evidence="1">Helix-turn-helix domain-containing protein</fullName>
    </submittedName>
</protein>
<gene>
    <name evidence="1" type="ORF">ACFPET_08225</name>
</gene>
<evidence type="ECO:0000313" key="1">
    <source>
        <dbReference type="EMBL" id="MFC4335182.1"/>
    </source>
</evidence>
<name>A0ABV8TX62_9ACTN</name>
<accession>A0ABV8TX62</accession>
<dbReference type="InterPro" id="IPR010093">
    <property type="entry name" value="SinI_DNA-bd"/>
</dbReference>
<proteinExistence type="predicted"/>
<reference evidence="2" key="1">
    <citation type="journal article" date="2019" name="Int. J. Syst. Evol. Microbiol.">
        <title>The Global Catalogue of Microorganisms (GCM) 10K type strain sequencing project: providing services to taxonomists for standard genome sequencing and annotation.</title>
        <authorList>
            <consortium name="The Broad Institute Genomics Platform"/>
            <consortium name="The Broad Institute Genome Sequencing Center for Infectious Disease"/>
            <person name="Wu L."/>
            <person name="Ma J."/>
        </authorList>
    </citation>
    <scope>NUCLEOTIDE SEQUENCE [LARGE SCALE GENOMIC DNA]</scope>
    <source>
        <strain evidence="2">IBRC-M 10908</strain>
    </source>
</reference>
<comment type="caution">
    <text evidence="1">The sequence shown here is derived from an EMBL/GenBank/DDBJ whole genome shotgun (WGS) entry which is preliminary data.</text>
</comment>
<dbReference type="EMBL" id="JBHSDK010000012">
    <property type="protein sequence ID" value="MFC4335182.1"/>
    <property type="molecule type" value="Genomic_DNA"/>
</dbReference>